<reference evidence="4" key="1">
    <citation type="submission" date="2017-01" db="EMBL/GenBank/DDBJ databases">
        <title>Comparative genomics of anhydrobiosis in the tardigrade Hypsibius dujardini.</title>
        <authorList>
            <person name="Yoshida Y."/>
            <person name="Koutsovoulos G."/>
            <person name="Laetsch D."/>
            <person name="Stevens L."/>
            <person name="Kumar S."/>
            <person name="Horikawa D."/>
            <person name="Ishino K."/>
            <person name="Komine S."/>
            <person name="Tomita M."/>
            <person name="Blaxter M."/>
            <person name="Arakawa K."/>
        </authorList>
    </citation>
    <scope>NUCLEOTIDE SEQUENCE [LARGE SCALE GENOMIC DNA]</scope>
    <source>
        <strain evidence="4">Z151</strain>
    </source>
</reference>
<gene>
    <name evidence="3" type="ORF">BV898_03632</name>
</gene>
<dbReference type="EMBL" id="MTYJ01000017">
    <property type="protein sequence ID" value="OQV22459.1"/>
    <property type="molecule type" value="Genomic_DNA"/>
</dbReference>
<proteinExistence type="predicted"/>
<dbReference type="InterPro" id="IPR036872">
    <property type="entry name" value="CH_dom_sf"/>
</dbReference>
<dbReference type="Proteomes" id="UP000192578">
    <property type="component" value="Unassembled WGS sequence"/>
</dbReference>
<dbReference type="Gene3D" id="1.10.418.10">
    <property type="entry name" value="Calponin-like domain"/>
    <property type="match status" value="1"/>
</dbReference>
<dbReference type="OrthoDB" id="2161974at2759"/>
<protein>
    <recommendedName>
        <fullName evidence="2">Calponin-homology (CH) domain-containing protein</fullName>
    </recommendedName>
</protein>
<accession>A0A1W0X4N3</accession>
<dbReference type="PANTHER" id="PTHR12784:SF28">
    <property type="entry name" value="PROTEIN SICKIE"/>
    <property type="match status" value="1"/>
</dbReference>
<dbReference type="GO" id="GO:0022008">
    <property type="term" value="P:neurogenesis"/>
    <property type="evidence" value="ECO:0007669"/>
    <property type="project" value="InterPro"/>
</dbReference>
<sequence length="181" mass="19378">MRNFVTVSSRSQGALFCPLENINVCLKCIENLGVNIEGLKAEDIREGNLRTILGLFFNLSRYKQQRKSGLLPPSNLNQPVAPLFTKVPALAAVTVPAASQPTLTEEMLSRLPSPFKSAQSSNRNSTGGIPHPVASAAANNQNRRSLTSSQKDKISANSTGSGNRTTLSTASTICHPHHATL</sequence>
<organism evidence="3 4">
    <name type="scientific">Hypsibius exemplaris</name>
    <name type="common">Freshwater tardigrade</name>
    <dbReference type="NCBI Taxonomy" id="2072580"/>
    <lineage>
        <taxon>Eukaryota</taxon>
        <taxon>Metazoa</taxon>
        <taxon>Ecdysozoa</taxon>
        <taxon>Tardigrada</taxon>
        <taxon>Eutardigrada</taxon>
        <taxon>Parachela</taxon>
        <taxon>Hypsibioidea</taxon>
        <taxon>Hypsibiidae</taxon>
        <taxon>Hypsibius</taxon>
    </lineage>
</organism>
<name>A0A1W0X4N3_HYPEX</name>
<dbReference type="PANTHER" id="PTHR12784">
    <property type="entry name" value="STEERIN"/>
    <property type="match status" value="1"/>
</dbReference>
<feature type="compositionally biased region" description="Polar residues" evidence="1">
    <location>
        <begin position="155"/>
        <end position="172"/>
    </location>
</feature>
<evidence type="ECO:0000256" key="1">
    <source>
        <dbReference type="SAM" id="MobiDB-lite"/>
    </source>
</evidence>
<evidence type="ECO:0000313" key="3">
    <source>
        <dbReference type="EMBL" id="OQV22459.1"/>
    </source>
</evidence>
<evidence type="ECO:0000259" key="2">
    <source>
        <dbReference type="PROSITE" id="PS50021"/>
    </source>
</evidence>
<dbReference type="AlphaFoldDB" id="A0A1W0X4N3"/>
<feature type="compositionally biased region" description="Low complexity" evidence="1">
    <location>
        <begin position="134"/>
        <end position="145"/>
    </location>
</feature>
<dbReference type="InterPro" id="IPR039041">
    <property type="entry name" value="Nav/unc-53"/>
</dbReference>
<feature type="domain" description="Calponin-homology (CH)" evidence="2">
    <location>
        <begin position="1"/>
        <end position="64"/>
    </location>
</feature>
<evidence type="ECO:0000313" key="4">
    <source>
        <dbReference type="Proteomes" id="UP000192578"/>
    </source>
</evidence>
<dbReference type="InterPro" id="IPR001715">
    <property type="entry name" value="CH_dom"/>
</dbReference>
<feature type="compositionally biased region" description="Polar residues" evidence="1">
    <location>
        <begin position="116"/>
        <end position="127"/>
    </location>
</feature>
<comment type="caution">
    <text evidence="3">The sequence shown here is derived from an EMBL/GenBank/DDBJ whole genome shotgun (WGS) entry which is preliminary data.</text>
</comment>
<keyword evidence="4" id="KW-1185">Reference proteome</keyword>
<feature type="region of interest" description="Disordered" evidence="1">
    <location>
        <begin position="112"/>
        <end position="181"/>
    </location>
</feature>
<dbReference type="PROSITE" id="PS50021">
    <property type="entry name" value="CH"/>
    <property type="match status" value="1"/>
</dbReference>
<dbReference type="SUPFAM" id="SSF47576">
    <property type="entry name" value="Calponin-homology domain, CH-domain"/>
    <property type="match status" value="1"/>
</dbReference>